<keyword evidence="2" id="KW-1185">Reference proteome</keyword>
<evidence type="ECO:0000313" key="1">
    <source>
        <dbReference type="EMBL" id="GGJ77084.1"/>
    </source>
</evidence>
<dbReference type="Proteomes" id="UP000634435">
    <property type="component" value="Unassembled WGS sequence"/>
</dbReference>
<name>A0ABQ2E157_9BACI</name>
<comment type="caution">
    <text evidence="1">The sequence shown here is derived from an EMBL/GenBank/DDBJ whole genome shotgun (WGS) entry which is preliminary data.</text>
</comment>
<organism evidence="1 2">
    <name type="scientific">Virgibacillus kapii</name>
    <dbReference type="NCBI Taxonomy" id="1638645"/>
    <lineage>
        <taxon>Bacteria</taxon>
        <taxon>Bacillati</taxon>
        <taxon>Bacillota</taxon>
        <taxon>Bacilli</taxon>
        <taxon>Bacillales</taxon>
        <taxon>Bacillaceae</taxon>
        <taxon>Virgibacillus</taxon>
    </lineage>
</organism>
<dbReference type="RefSeq" id="WP_188944406.1">
    <property type="nucleotide sequence ID" value="NZ_BMPN01000015.1"/>
</dbReference>
<reference evidence="2" key="1">
    <citation type="journal article" date="2019" name="Int. J. Syst. Evol. Microbiol.">
        <title>The Global Catalogue of Microorganisms (GCM) 10K type strain sequencing project: providing services to taxonomists for standard genome sequencing and annotation.</title>
        <authorList>
            <consortium name="The Broad Institute Genomics Platform"/>
            <consortium name="The Broad Institute Genome Sequencing Center for Infectious Disease"/>
            <person name="Wu L."/>
            <person name="Ma J."/>
        </authorList>
    </citation>
    <scope>NUCLEOTIDE SEQUENCE [LARGE SCALE GENOMIC DNA]</scope>
    <source>
        <strain evidence="2">JCM 30071</strain>
    </source>
</reference>
<accession>A0ABQ2E157</accession>
<gene>
    <name evidence="1" type="ORF">GCM10007111_43430</name>
</gene>
<sequence length="63" mass="7695">MTNAEYLVIYEVLDEFKWKIKRSLANTSYQEREDLEQEIKLKIIEKLYTVEFENPPSFWSFIS</sequence>
<proteinExistence type="predicted"/>
<evidence type="ECO:0008006" key="3">
    <source>
        <dbReference type="Google" id="ProtNLM"/>
    </source>
</evidence>
<evidence type="ECO:0000313" key="2">
    <source>
        <dbReference type="Proteomes" id="UP000634435"/>
    </source>
</evidence>
<dbReference type="EMBL" id="BMPN01000015">
    <property type="protein sequence ID" value="GGJ77084.1"/>
    <property type="molecule type" value="Genomic_DNA"/>
</dbReference>
<protein>
    <recommendedName>
        <fullName evidence="3">Helix-turn-helix conjugative transposon-like domain-containing protein</fullName>
    </recommendedName>
</protein>